<organism evidence="1">
    <name type="scientific">Aegilops tauschii</name>
    <name type="common">Tausch's goatgrass</name>
    <name type="synonym">Aegilops squarrosa</name>
    <dbReference type="NCBI Taxonomy" id="37682"/>
    <lineage>
        <taxon>Eukaryota</taxon>
        <taxon>Viridiplantae</taxon>
        <taxon>Streptophyta</taxon>
        <taxon>Embryophyta</taxon>
        <taxon>Tracheophyta</taxon>
        <taxon>Spermatophyta</taxon>
        <taxon>Magnoliopsida</taxon>
        <taxon>Liliopsida</taxon>
        <taxon>Poales</taxon>
        <taxon>Poaceae</taxon>
        <taxon>BOP clade</taxon>
        <taxon>Pooideae</taxon>
        <taxon>Triticodae</taxon>
        <taxon>Triticeae</taxon>
        <taxon>Triticinae</taxon>
        <taxon>Aegilops</taxon>
    </lineage>
</organism>
<dbReference type="EnsemblPlants" id="EMT17389">
    <property type="protein sequence ID" value="EMT17389"/>
    <property type="gene ID" value="F775_42570"/>
</dbReference>
<protein>
    <submittedName>
        <fullName evidence="1">Uncharacterized protein</fullName>
    </submittedName>
</protein>
<accession>N1QYT4</accession>
<sequence>MEVTLATMAKLYEGRDDHLIWIRLLSSSTVPGTPTSTTAFSTFTSSFYDPCYSTGVPSSSSHHRPPSFRDPSTVPQPGRPPLLERLRSARGGDTVHRQIKSSRWSRAA</sequence>
<reference evidence="1" key="1">
    <citation type="submission" date="2015-06" db="UniProtKB">
        <authorList>
            <consortium name="EnsemblPlants"/>
        </authorList>
    </citation>
    <scope>IDENTIFICATION</scope>
</reference>
<evidence type="ECO:0000313" key="1">
    <source>
        <dbReference type="EnsemblPlants" id="EMT17389"/>
    </source>
</evidence>
<name>N1QYT4_AEGTA</name>
<proteinExistence type="predicted"/>
<dbReference type="AlphaFoldDB" id="N1QYT4"/>